<dbReference type="Proteomes" id="UP000092460">
    <property type="component" value="Unassembled WGS sequence"/>
</dbReference>
<dbReference type="AlphaFoldDB" id="A0A1B0ASI4"/>
<accession>A0A1B0ASI4</accession>
<reference evidence="2" key="1">
    <citation type="submission" date="2015-01" db="EMBL/GenBank/DDBJ databases">
        <authorList>
            <person name="Aksoy S."/>
            <person name="Warren W."/>
            <person name="Wilson R.K."/>
        </authorList>
    </citation>
    <scope>NUCLEOTIDE SEQUENCE [LARGE SCALE GENOMIC DNA]</scope>
    <source>
        <strain evidence="2">IAEA</strain>
    </source>
</reference>
<keyword evidence="2" id="KW-1185">Reference proteome</keyword>
<reference evidence="1" key="2">
    <citation type="submission" date="2020-05" db="UniProtKB">
        <authorList>
            <consortium name="EnsemblMetazoa"/>
        </authorList>
    </citation>
    <scope>IDENTIFICATION</scope>
    <source>
        <strain evidence="1">IAEA</strain>
    </source>
</reference>
<organism evidence="1 2">
    <name type="scientific">Glossina palpalis gambiensis</name>
    <dbReference type="NCBI Taxonomy" id="67801"/>
    <lineage>
        <taxon>Eukaryota</taxon>
        <taxon>Metazoa</taxon>
        <taxon>Ecdysozoa</taxon>
        <taxon>Arthropoda</taxon>
        <taxon>Hexapoda</taxon>
        <taxon>Insecta</taxon>
        <taxon>Pterygota</taxon>
        <taxon>Neoptera</taxon>
        <taxon>Endopterygota</taxon>
        <taxon>Diptera</taxon>
        <taxon>Brachycera</taxon>
        <taxon>Muscomorpha</taxon>
        <taxon>Hippoboscoidea</taxon>
        <taxon>Glossinidae</taxon>
        <taxon>Glossina</taxon>
    </lineage>
</organism>
<name>A0A1B0ASI4_9MUSC</name>
<dbReference type="VEuPathDB" id="VectorBase:GPPI007009"/>
<proteinExistence type="predicted"/>
<dbReference type="EMBL" id="JXJN01002796">
    <property type="status" value="NOT_ANNOTATED_CDS"/>
    <property type="molecule type" value="Genomic_DNA"/>
</dbReference>
<protein>
    <submittedName>
        <fullName evidence="1">Uncharacterized protein</fullName>
    </submittedName>
</protein>
<dbReference type="EnsemblMetazoa" id="GPPI007009-RA">
    <property type="protein sequence ID" value="GPPI007009-PA"/>
    <property type="gene ID" value="GPPI007009"/>
</dbReference>
<evidence type="ECO:0000313" key="1">
    <source>
        <dbReference type="EnsemblMetazoa" id="GPPI007009-PA"/>
    </source>
</evidence>
<sequence length="266" mass="30279">MANYKKHTSSLKVQNPATSLDAIYFKSMMDGLTVELQLSMEPLNDALIALKSELKLSTERMTVTVESCELKVDQINDVTDIRLGAMNAEIKVLYRIVNRSKFNIKGLPEGINDIPGTVIETAEHCSAPIALHNINFAGYTENNITIMVKLNSFGMRDILMGKYFKNLKIHPLYAVNCVDDAKFTQGILQRRCVELVPMESGDWKVRQKNINERPMQRLEWFMNNSPEIHIEFIHENVAGTLRSIYSNSTYLPQCIKFRQAHAPLMP</sequence>
<dbReference type="EMBL" id="JXJN01002797">
    <property type="status" value="NOT_ANNOTATED_CDS"/>
    <property type="molecule type" value="Genomic_DNA"/>
</dbReference>
<evidence type="ECO:0000313" key="2">
    <source>
        <dbReference type="Proteomes" id="UP000092460"/>
    </source>
</evidence>